<dbReference type="EMBL" id="BNJQ01000004">
    <property type="protein sequence ID" value="GHP02816.1"/>
    <property type="molecule type" value="Genomic_DNA"/>
</dbReference>
<dbReference type="SMART" id="SM01411">
    <property type="entry name" value="Ephrin_rec_like"/>
    <property type="match status" value="3"/>
</dbReference>
<dbReference type="Proteomes" id="UP000660262">
    <property type="component" value="Unassembled WGS sequence"/>
</dbReference>
<protein>
    <recommendedName>
        <fullName evidence="1">Tyrosine-protein kinase ephrin type A/B receptor-like domain-containing protein</fullName>
    </recommendedName>
</protein>
<feature type="domain" description="Tyrosine-protein kinase ephrin type A/B receptor-like" evidence="1">
    <location>
        <begin position="231"/>
        <end position="281"/>
    </location>
</feature>
<dbReference type="Gene3D" id="2.10.50.10">
    <property type="entry name" value="Tumor Necrosis Factor Receptor, subunit A, domain 2"/>
    <property type="match status" value="2"/>
</dbReference>
<evidence type="ECO:0000313" key="3">
    <source>
        <dbReference type="Proteomes" id="UP000660262"/>
    </source>
</evidence>
<gene>
    <name evidence="2" type="ORF">PPROV_000157100</name>
</gene>
<name>A0A830H6H2_9CHLO</name>
<dbReference type="SUPFAM" id="SSF57184">
    <property type="entry name" value="Growth factor receptor domain"/>
    <property type="match status" value="1"/>
</dbReference>
<proteinExistence type="predicted"/>
<dbReference type="OrthoDB" id="2012039at2759"/>
<sequence>MAMAPRRVPRARARAADPCAYLSACIWVVLLALTTLTSLQNANALCTRAGRSAIFLTFQKENPDAVLPADDGCTVGGGRGEGCCDGSRCFVCDYQEVTNQVTNRTAKWFQCLCENCPLGEAQPRQGNRLCVPCPKGWYADLTGSKYCKPCPAGHFNPLPGRGNPCEKCKAGTYSLSLLEEYREATSGDFASYVGKFDPREGARSCTNCPPGSYASRSGGSSALDCLPCPPGTYSDDGSAQCTPCPSGFFNPYWGQAGSQSCKKCEAGSCTDAPGAAYCYQCCPAINVACDKAEWRGGPLDPPIRKRPNPSPVQFEGPLEYLHGTYDASLMPVEQQTAPRVPKGTYHNNPPEEYRLGVNLNNYAGGGVNGRFGSPKSTARVPTNPEFCESERRFELDEIRRMTACESYTGN</sequence>
<reference evidence="2" key="1">
    <citation type="submission" date="2020-10" db="EMBL/GenBank/DDBJ databases">
        <title>Unveiling of a novel bifunctional photoreceptor, Dualchrome1, isolated from a cosmopolitan green alga.</title>
        <authorList>
            <person name="Suzuki S."/>
            <person name="Kawachi M."/>
        </authorList>
    </citation>
    <scope>NUCLEOTIDE SEQUENCE</scope>
    <source>
        <strain evidence="2">NIES 2893</strain>
    </source>
</reference>
<dbReference type="InterPro" id="IPR009030">
    <property type="entry name" value="Growth_fac_rcpt_cys_sf"/>
</dbReference>
<keyword evidence="3" id="KW-1185">Reference proteome</keyword>
<dbReference type="AlphaFoldDB" id="A0A830H6H2"/>
<evidence type="ECO:0000259" key="1">
    <source>
        <dbReference type="Pfam" id="PF07699"/>
    </source>
</evidence>
<dbReference type="Pfam" id="PF07699">
    <property type="entry name" value="Ephrin_rec_like"/>
    <property type="match status" value="2"/>
</dbReference>
<feature type="domain" description="Tyrosine-protein kinase ephrin type A/B receptor-like" evidence="1">
    <location>
        <begin position="125"/>
        <end position="157"/>
    </location>
</feature>
<dbReference type="InterPro" id="IPR011641">
    <property type="entry name" value="Tyr-kin_ephrin_A/B_rcpt-like"/>
</dbReference>
<dbReference type="PANTHER" id="PTHR46967:SF2">
    <property type="entry name" value="SUSHI, VON WILLEBRAND FACTOR TYPE A, EGF AND PENTRAXIN DOMAIN-CONTAINING PROTEIN 1-LIKE"/>
    <property type="match status" value="1"/>
</dbReference>
<evidence type="ECO:0000313" key="2">
    <source>
        <dbReference type="EMBL" id="GHP02816.1"/>
    </source>
</evidence>
<dbReference type="PANTHER" id="PTHR46967">
    <property type="entry name" value="INSULIN-LIKE GROWTH FACTOR BINDING PROTEIN,N-TERMINAL"/>
    <property type="match status" value="1"/>
</dbReference>
<organism evidence="2 3">
    <name type="scientific">Pycnococcus provasolii</name>
    <dbReference type="NCBI Taxonomy" id="41880"/>
    <lineage>
        <taxon>Eukaryota</taxon>
        <taxon>Viridiplantae</taxon>
        <taxon>Chlorophyta</taxon>
        <taxon>Pseudoscourfieldiophyceae</taxon>
        <taxon>Pseudoscourfieldiales</taxon>
        <taxon>Pycnococcaceae</taxon>
        <taxon>Pycnococcus</taxon>
    </lineage>
</organism>
<accession>A0A830H6H2</accession>
<comment type="caution">
    <text evidence="2">The sequence shown here is derived from an EMBL/GenBank/DDBJ whole genome shotgun (WGS) entry which is preliminary data.</text>
</comment>